<dbReference type="EMBL" id="CAHP01000028">
    <property type="protein sequence ID" value="CCG42170.1"/>
    <property type="molecule type" value="Genomic_DNA"/>
</dbReference>
<dbReference type="AlphaFoldDB" id="H8FUY2"/>
<organism evidence="1 2">
    <name type="scientific">Magnetospirillum molischianum DSM 120</name>
    <dbReference type="NCBI Taxonomy" id="1150626"/>
    <lineage>
        <taxon>Bacteria</taxon>
        <taxon>Pseudomonadati</taxon>
        <taxon>Pseudomonadota</taxon>
        <taxon>Alphaproteobacteria</taxon>
        <taxon>Rhodospirillales</taxon>
        <taxon>Rhodospirillaceae</taxon>
        <taxon>Magnetospirillum</taxon>
    </lineage>
</organism>
<comment type="caution">
    <text evidence="1">The sequence shown here is derived from an EMBL/GenBank/DDBJ whole genome shotgun (WGS) entry which is preliminary data.</text>
</comment>
<evidence type="ECO:0000313" key="2">
    <source>
        <dbReference type="Proteomes" id="UP000004169"/>
    </source>
</evidence>
<reference evidence="1 2" key="1">
    <citation type="journal article" date="2012" name="J. Bacteriol.">
        <title>Draft Genome Sequence of the Purple Photosynthetic Bacterium Phaeospirillum molischianum DSM120, a Particularly Versatile Bacterium.</title>
        <authorList>
            <person name="Duquesne K."/>
            <person name="Prima V."/>
            <person name="Ji B."/>
            <person name="Rouy Z."/>
            <person name="Medigue C."/>
            <person name="Talla E."/>
            <person name="Sturgis J.N."/>
        </authorList>
    </citation>
    <scope>NUCLEOTIDE SEQUENCE [LARGE SCALE GENOMIC DNA]</scope>
    <source>
        <strain evidence="2">DSM120</strain>
    </source>
</reference>
<dbReference type="STRING" id="1150626.PHAMO_340043"/>
<keyword evidence="2" id="KW-1185">Reference proteome</keyword>
<dbReference type="OrthoDB" id="7208869at2"/>
<sequence>MGAVGERRIAGDLDGLLSSGGMAGDDLPPDCPVRPLGHKAGTYWFSDPEGQIREYRRLGEAEQVSLFCGRCGWLATNFAERKGNKGWAITEASAALIAAAVAAGWYDPDAVRGPGVWYETGPADDGTPGPAVIHLGDRLVQARWDDGALMLASPTKAGRRIGRYVYPAAPPEMAPALERATQAEVARFEQFLCTWTWARGRAGARLYLGAVALAWLPALLERRPVVFVQAGSGCGKSALLTATALTNGRALQLEVKSAPGIRDLCDLDRGARLLILNETESKADNQRSDGVTELIRYNYTAGEGRAALHGRASVPTQLFTILGGIIPPPVDEQDANRRVVLRLLPLTASARDKVLFSRRAREAATLGPRLYRRMLWAWGRWPQTLEAYQIALADAGFDSRGIDTWATLLSGWDLIRYDDLDERRAAWWGRRLAPEVLDKPLSIPETALIHLMTYRVDEWAGGGKRTVGEHLAEGLRKDPGYARDDALRPIKRFGVTVSVVGGVEYIAVAEVAAMASSVHGSV</sequence>
<proteinExistence type="predicted"/>
<name>H8FUY2_MAGML</name>
<evidence type="ECO:0008006" key="3">
    <source>
        <dbReference type="Google" id="ProtNLM"/>
    </source>
</evidence>
<dbReference type="Proteomes" id="UP000004169">
    <property type="component" value="Unassembled WGS sequence"/>
</dbReference>
<evidence type="ECO:0000313" key="1">
    <source>
        <dbReference type="EMBL" id="CCG42170.1"/>
    </source>
</evidence>
<dbReference type="eggNOG" id="COG3378">
    <property type="taxonomic scope" value="Bacteria"/>
</dbReference>
<protein>
    <recommendedName>
        <fullName evidence="3">DUF927 domain-containing protein</fullName>
    </recommendedName>
</protein>
<dbReference type="RefSeq" id="WP_002729806.1">
    <property type="nucleotide sequence ID" value="NZ_CAHP01000028.1"/>
</dbReference>
<gene>
    <name evidence="1" type="ORF">PHAMO_340043</name>
</gene>
<accession>H8FUY2</accession>